<dbReference type="InterPro" id="IPR046357">
    <property type="entry name" value="PPIase_dom_sf"/>
</dbReference>
<dbReference type="STRING" id="1346286.SAMN05444362_101178"/>
<dbReference type="Pfam" id="PF00254">
    <property type="entry name" value="FKBP_C"/>
    <property type="match status" value="1"/>
</dbReference>
<keyword evidence="8" id="KW-1185">Reference proteome</keyword>
<dbReference type="Proteomes" id="UP000184480">
    <property type="component" value="Unassembled WGS sequence"/>
</dbReference>
<dbReference type="Gene3D" id="3.10.50.40">
    <property type="match status" value="1"/>
</dbReference>
<accession>A0A1M4SYA3</accession>
<dbReference type="EC" id="5.2.1.8" evidence="4"/>
<comment type="similarity">
    <text evidence="4">Belongs to the FKBP-type PPIase family.</text>
</comment>
<keyword evidence="2 3" id="KW-0697">Rotamase</keyword>
<sequence length="221" mass="24537">MKKKTYSIFFVLFAFSLFFATSCLNNDDDEVEIDEEWKALNDTRFNQAAADASLTGLESQTGGGKVYWKKSTVITDSDNPSASIRVTVTGKPEFTDTVGVRYEGWYFNKDGDKVIFDSTENESLTSTINGTGNPNKETRYLAVNPATTSSSSNNYIGGMIEGWSTLIQDMVTGEERDVCIPYVLAYGGTARTSSNYVVIPAYTTLWFRIKLIKIYPMKGLS</sequence>
<dbReference type="GO" id="GO:0003755">
    <property type="term" value="F:peptidyl-prolyl cis-trans isomerase activity"/>
    <property type="evidence" value="ECO:0007669"/>
    <property type="project" value="UniProtKB-UniRule"/>
</dbReference>
<keyword evidence="3 4" id="KW-0413">Isomerase</keyword>
<evidence type="ECO:0000256" key="1">
    <source>
        <dbReference type="ARBA" id="ARBA00000971"/>
    </source>
</evidence>
<protein>
    <recommendedName>
        <fullName evidence="4">Peptidyl-prolyl cis-trans isomerase</fullName>
        <ecNumber evidence="4">5.2.1.8</ecNumber>
    </recommendedName>
</protein>
<feature type="signal peptide" evidence="5">
    <location>
        <begin position="1"/>
        <end position="20"/>
    </location>
</feature>
<evidence type="ECO:0000313" key="7">
    <source>
        <dbReference type="EMBL" id="SHE36987.1"/>
    </source>
</evidence>
<feature type="domain" description="PPIase FKBP-type" evidence="6">
    <location>
        <begin position="95"/>
        <end position="215"/>
    </location>
</feature>
<evidence type="ECO:0000256" key="4">
    <source>
        <dbReference type="RuleBase" id="RU003915"/>
    </source>
</evidence>
<feature type="chain" id="PRO_5009907416" description="Peptidyl-prolyl cis-trans isomerase" evidence="5">
    <location>
        <begin position="21"/>
        <end position="221"/>
    </location>
</feature>
<dbReference type="InterPro" id="IPR001179">
    <property type="entry name" value="PPIase_FKBP_dom"/>
</dbReference>
<name>A0A1M4SYA3_9BACT</name>
<reference evidence="8" key="1">
    <citation type="submission" date="2016-11" db="EMBL/GenBank/DDBJ databases">
        <authorList>
            <person name="Varghese N."/>
            <person name="Submissions S."/>
        </authorList>
    </citation>
    <scope>NUCLEOTIDE SEQUENCE [LARGE SCALE GENOMIC DNA]</scope>
    <source>
        <strain evidence="8">DSM 27370</strain>
    </source>
</reference>
<dbReference type="OrthoDB" id="9814548at2"/>
<gene>
    <name evidence="7" type="ORF">SAMN05444362_101178</name>
</gene>
<evidence type="ECO:0000256" key="3">
    <source>
        <dbReference type="PROSITE-ProRule" id="PRU00277"/>
    </source>
</evidence>
<evidence type="ECO:0000313" key="8">
    <source>
        <dbReference type="Proteomes" id="UP000184480"/>
    </source>
</evidence>
<evidence type="ECO:0000256" key="2">
    <source>
        <dbReference type="ARBA" id="ARBA00023110"/>
    </source>
</evidence>
<dbReference type="PROSITE" id="PS50059">
    <property type="entry name" value="FKBP_PPIASE"/>
    <property type="match status" value="1"/>
</dbReference>
<dbReference type="RefSeq" id="WP_062175286.1">
    <property type="nucleotide sequence ID" value="NZ_BBXL01000001.1"/>
</dbReference>
<dbReference type="EMBL" id="FQUC01000001">
    <property type="protein sequence ID" value="SHE36987.1"/>
    <property type="molecule type" value="Genomic_DNA"/>
</dbReference>
<proteinExistence type="inferred from homology"/>
<dbReference type="AlphaFoldDB" id="A0A1M4SYA3"/>
<dbReference type="SUPFAM" id="SSF54534">
    <property type="entry name" value="FKBP-like"/>
    <property type="match status" value="1"/>
</dbReference>
<evidence type="ECO:0000256" key="5">
    <source>
        <dbReference type="SAM" id="SignalP"/>
    </source>
</evidence>
<dbReference type="PROSITE" id="PS51257">
    <property type="entry name" value="PROKAR_LIPOPROTEIN"/>
    <property type="match status" value="1"/>
</dbReference>
<comment type="catalytic activity">
    <reaction evidence="1 3 4">
        <text>[protein]-peptidylproline (omega=180) = [protein]-peptidylproline (omega=0)</text>
        <dbReference type="Rhea" id="RHEA:16237"/>
        <dbReference type="Rhea" id="RHEA-COMP:10747"/>
        <dbReference type="Rhea" id="RHEA-COMP:10748"/>
        <dbReference type="ChEBI" id="CHEBI:83833"/>
        <dbReference type="ChEBI" id="CHEBI:83834"/>
        <dbReference type="EC" id="5.2.1.8"/>
    </reaction>
</comment>
<organism evidence="7 8">
    <name type="scientific">Dysgonomonas macrotermitis</name>
    <dbReference type="NCBI Taxonomy" id="1346286"/>
    <lineage>
        <taxon>Bacteria</taxon>
        <taxon>Pseudomonadati</taxon>
        <taxon>Bacteroidota</taxon>
        <taxon>Bacteroidia</taxon>
        <taxon>Bacteroidales</taxon>
        <taxon>Dysgonomonadaceae</taxon>
        <taxon>Dysgonomonas</taxon>
    </lineage>
</organism>
<evidence type="ECO:0000259" key="6">
    <source>
        <dbReference type="PROSITE" id="PS50059"/>
    </source>
</evidence>
<keyword evidence="5" id="KW-0732">Signal</keyword>